<comment type="caution">
    <text evidence="1">The sequence shown here is derived from an EMBL/GenBank/DDBJ whole genome shotgun (WGS) entry which is preliminary data.</text>
</comment>
<name>A0A1F6N0Z8_9BACT</name>
<proteinExistence type="predicted"/>
<dbReference type="Proteomes" id="UP000177040">
    <property type="component" value="Unassembled WGS sequence"/>
</dbReference>
<evidence type="ECO:0008006" key="3">
    <source>
        <dbReference type="Google" id="ProtNLM"/>
    </source>
</evidence>
<accession>A0A1F6N0Z8</accession>
<organism evidence="1 2">
    <name type="scientific">Candidatus Magasanikbacteria bacterium RIFCSPLOWO2_01_FULL_40_15</name>
    <dbReference type="NCBI Taxonomy" id="1798686"/>
    <lineage>
        <taxon>Bacteria</taxon>
        <taxon>Candidatus Magasanikiibacteriota</taxon>
    </lineage>
</organism>
<evidence type="ECO:0000313" key="1">
    <source>
        <dbReference type="EMBL" id="OGH77448.1"/>
    </source>
</evidence>
<sequence>MFYHKILRLIIFSLFFITVFYPWAVLADSTQVTVTIIPAADSPSDSPSPTSPVSSGGWAPHGPQIIFPEFKAPEFVFEPAVLDPDLDEPFKVTSTATATTTVKKKAARLAVSLLPVKIIYDAHNPRMVYMIFATDMPTSALVEYGRTRLDESRQIKDTVLQNNHKISLDEIEPGEIYYFYIIVYSQAGNWTSLAGGFQTYYETDGGYYIDTLDSEELKSRSLDPISRKLRLESPAAYILVPSLPSPDSSGVVAKITNKSFIRMFFEWLLALFSKTFYQFMAYIPELWWQS</sequence>
<reference evidence="1 2" key="1">
    <citation type="journal article" date="2016" name="Nat. Commun.">
        <title>Thousands of microbial genomes shed light on interconnected biogeochemical processes in an aquifer system.</title>
        <authorList>
            <person name="Anantharaman K."/>
            <person name="Brown C.T."/>
            <person name="Hug L.A."/>
            <person name="Sharon I."/>
            <person name="Castelle C.J."/>
            <person name="Probst A.J."/>
            <person name="Thomas B.C."/>
            <person name="Singh A."/>
            <person name="Wilkins M.J."/>
            <person name="Karaoz U."/>
            <person name="Brodie E.L."/>
            <person name="Williams K.H."/>
            <person name="Hubbard S.S."/>
            <person name="Banfield J.F."/>
        </authorList>
    </citation>
    <scope>NUCLEOTIDE SEQUENCE [LARGE SCALE GENOMIC DNA]</scope>
</reference>
<gene>
    <name evidence="1" type="ORF">A2983_01960</name>
</gene>
<protein>
    <recommendedName>
        <fullName evidence="3">Fibronectin type-III domain-containing protein</fullName>
    </recommendedName>
</protein>
<evidence type="ECO:0000313" key="2">
    <source>
        <dbReference type="Proteomes" id="UP000177040"/>
    </source>
</evidence>
<dbReference type="AlphaFoldDB" id="A0A1F6N0Z8"/>
<dbReference type="EMBL" id="MFQH01000024">
    <property type="protein sequence ID" value="OGH77448.1"/>
    <property type="molecule type" value="Genomic_DNA"/>
</dbReference>